<dbReference type="Gene3D" id="3.40.50.10490">
    <property type="entry name" value="Glucose-6-phosphate isomerase like protein, domain 1"/>
    <property type="match status" value="1"/>
</dbReference>
<dbReference type="PROSITE" id="PS00962">
    <property type="entry name" value="RIBOSOMAL_S2_1"/>
    <property type="match status" value="1"/>
</dbReference>
<feature type="compositionally biased region" description="Acidic residues" evidence="6">
    <location>
        <begin position="237"/>
        <end position="248"/>
    </location>
</feature>
<feature type="region of interest" description="Disordered" evidence="6">
    <location>
        <begin position="237"/>
        <end position="263"/>
    </location>
</feature>
<dbReference type="InterPro" id="IPR001865">
    <property type="entry name" value="Ribosomal_uS2"/>
</dbReference>
<dbReference type="InterPro" id="IPR018130">
    <property type="entry name" value="Ribosomal_uS2_CS"/>
</dbReference>
<dbReference type="NCBIfam" id="TIGR01011">
    <property type="entry name" value="rpsB_bact"/>
    <property type="match status" value="1"/>
</dbReference>
<dbReference type="SUPFAM" id="SSF52313">
    <property type="entry name" value="Ribosomal protein S2"/>
    <property type="match status" value="1"/>
</dbReference>
<evidence type="ECO:0000313" key="7">
    <source>
        <dbReference type="EMBL" id="TMI90644.1"/>
    </source>
</evidence>
<dbReference type="PRINTS" id="PR00395">
    <property type="entry name" value="RIBOSOMALS2"/>
</dbReference>
<dbReference type="PANTHER" id="PTHR12534:SF0">
    <property type="entry name" value="SMALL RIBOSOMAL SUBUNIT PROTEIN US2M"/>
    <property type="match status" value="1"/>
</dbReference>
<dbReference type="InterPro" id="IPR023591">
    <property type="entry name" value="Ribosomal_uS2_flav_dom_sf"/>
</dbReference>
<dbReference type="FunFam" id="1.10.287.610:FF:000001">
    <property type="entry name" value="30S ribosomal protein S2"/>
    <property type="match status" value="1"/>
</dbReference>
<dbReference type="PANTHER" id="PTHR12534">
    <property type="entry name" value="30S RIBOSOMAL PROTEIN S2 PROKARYOTIC AND ORGANELLAR"/>
    <property type="match status" value="1"/>
</dbReference>
<evidence type="ECO:0000256" key="1">
    <source>
        <dbReference type="ARBA" id="ARBA00006242"/>
    </source>
</evidence>
<evidence type="ECO:0000313" key="8">
    <source>
        <dbReference type="Proteomes" id="UP000318509"/>
    </source>
</evidence>
<dbReference type="GO" id="GO:0022627">
    <property type="term" value="C:cytosolic small ribosomal subunit"/>
    <property type="evidence" value="ECO:0007669"/>
    <property type="project" value="TreeGrafter"/>
</dbReference>
<evidence type="ECO:0000256" key="3">
    <source>
        <dbReference type="ARBA" id="ARBA00023274"/>
    </source>
</evidence>
<name>A0A537K4I3_9BACT</name>
<dbReference type="EMBL" id="VBAK01000108">
    <property type="protein sequence ID" value="TMI90644.1"/>
    <property type="molecule type" value="Genomic_DNA"/>
</dbReference>
<comment type="caution">
    <text evidence="7">The sequence shown here is derived from an EMBL/GenBank/DDBJ whole genome shotgun (WGS) entry which is preliminary data.</text>
</comment>
<dbReference type="AlphaFoldDB" id="A0A537K4I3"/>
<dbReference type="GO" id="GO:0006412">
    <property type="term" value="P:translation"/>
    <property type="evidence" value="ECO:0007669"/>
    <property type="project" value="UniProtKB-UniRule"/>
</dbReference>
<dbReference type="Pfam" id="PF00318">
    <property type="entry name" value="Ribosomal_S2"/>
    <property type="match status" value="1"/>
</dbReference>
<evidence type="ECO:0000256" key="5">
    <source>
        <dbReference type="HAMAP-Rule" id="MF_00291"/>
    </source>
</evidence>
<dbReference type="HAMAP" id="MF_00291_B">
    <property type="entry name" value="Ribosomal_uS2_B"/>
    <property type="match status" value="1"/>
</dbReference>
<dbReference type="CDD" id="cd01425">
    <property type="entry name" value="RPS2"/>
    <property type="match status" value="1"/>
</dbReference>
<sequence length="277" mass="30983">MPVVTMKQLLEAGVHFGHQTRRWNPKMAAFIFTQRNGIHIIDLQKSVPLIEGAYKFVRETVAAGGSVLFVGTKKQAQDAIREEATRAHQFFVNQRWLGGMLTNFNTIKSRIDRLKELIEIRDNGTLEILPKREQAHLMDELARLEKYLSGIAAMKSLPAAMYVVDTRKEHIAIAEARKLRIPIVAIIDTNCDPDEADYPIPGNDDAIRAVRLITNRIANAAQEGYEERRKAEVVEEEAAVAADGEEVEPAPMAPPPEEAVEEPVEAVEVVEEEEVQA</sequence>
<dbReference type="GO" id="GO:0003735">
    <property type="term" value="F:structural constituent of ribosome"/>
    <property type="evidence" value="ECO:0007669"/>
    <property type="project" value="InterPro"/>
</dbReference>
<proteinExistence type="inferred from homology"/>
<protein>
    <recommendedName>
        <fullName evidence="4 5">Small ribosomal subunit protein uS2</fullName>
    </recommendedName>
</protein>
<evidence type="ECO:0000256" key="2">
    <source>
        <dbReference type="ARBA" id="ARBA00022980"/>
    </source>
</evidence>
<keyword evidence="3 5" id="KW-0687">Ribonucleoprotein</keyword>
<dbReference type="Proteomes" id="UP000318509">
    <property type="component" value="Unassembled WGS sequence"/>
</dbReference>
<comment type="similarity">
    <text evidence="1 5">Belongs to the universal ribosomal protein uS2 family.</text>
</comment>
<reference evidence="7 8" key="1">
    <citation type="journal article" date="2019" name="Nat. Microbiol.">
        <title>Mediterranean grassland soil C-N compound turnover is dependent on rainfall and depth, and is mediated by genomically divergent microorganisms.</title>
        <authorList>
            <person name="Diamond S."/>
            <person name="Andeer P.F."/>
            <person name="Li Z."/>
            <person name="Crits-Christoph A."/>
            <person name="Burstein D."/>
            <person name="Anantharaman K."/>
            <person name="Lane K.R."/>
            <person name="Thomas B.C."/>
            <person name="Pan C."/>
            <person name="Northen T.R."/>
            <person name="Banfield J.F."/>
        </authorList>
    </citation>
    <scope>NUCLEOTIDE SEQUENCE [LARGE SCALE GENOMIC DNA]</scope>
    <source>
        <strain evidence="7">NP_3</strain>
    </source>
</reference>
<dbReference type="Gene3D" id="1.10.287.610">
    <property type="entry name" value="Helix hairpin bin"/>
    <property type="match status" value="1"/>
</dbReference>
<dbReference type="InterPro" id="IPR005706">
    <property type="entry name" value="Ribosomal_uS2_bac/mit/plastid"/>
</dbReference>
<accession>A0A537K4I3</accession>
<keyword evidence="2 5" id="KW-0689">Ribosomal protein</keyword>
<evidence type="ECO:0000256" key="6">
    <source>
        <dbReference type="SAM" id="MobiDB-lite"/>
    </source>
</evidence>
<evidence type="ECO:0000256" key="4">
    <source>
        <dbReference type="ARBA" id="ARBA00035256"/>
    </source>
</evidence>
<gene>
    <name evidence="5 7" type="primary">rpsB</name>
    <name evidence="7" type="ORF">E6H00_06310</name>
</gene>
<organism evidence="7 8">
    <name type="scientific">Candidatus Segetimicrobium genomatis</name>
    <dbReference type="NCBI Taxonomy" id="2569760"/>
    <lineage>
        <taxon>Bacteria</taxon>
        <taxon>Bacillati</taxon>
        <taxon>Candidatus Sysuimicrobiota</taxon>
        <taxon>Candidatus Sysuimicrobiia</taxon>
        <taxon>Candidatus Sysuimicrobiales</taxon>
        <taxon>Candidatus Segetimicrobiaceae</taxon>
        <taxon>Candidatus Segetimicrobium</taxon>
    </lineage>
</organism>